<organism evidence="11 12">
    <name type="scientific">Halobacteriovorax marinus (strain ATCC BAA-682 / DSM 15412 / SJ)</name>
    <name type="common">Bacteriovorax marinus</name>
    <dbReference type="NCBI Taxonomy" id="862908"/>
    <lineage>
        <taxon>Bacteria</taxon>
        <taxon>Pseudomonadati</taxon>
        <taxon>Bdellovibrionota</taxon>
        <taxon>Bacteriovoracia</taxon>
        <taxon>Bacteriovoracales</taxon>
        <taxon>Halobacteriovoraceae</taxon>
        <taxon>Halobacteriovorax</taxon>
    </lineage>
</organism>
<sequence>MSEENKTEETSEVVESTETNEATETAEGELAAGDSPDFKWFIAKTLTGQEGKVQRALRERIVNYKQTEFFSEIMVPEETVTSHANGRKRTIKKKLFPGYVLIKMIMNDNTWHLVKDTDKITGFVGGTSDKPAPISDEEAAYMTGQQGEGFKKSKTTVDFAEGETVKVIEGPFASFVGTVEAISEKGKIRVNVSIFGRPTPVELDFTQIEKA</sequence>
<evidence type="ECO:0000256" key="8">
    <source>
        <dbReference type="SAM" id="MobiDB-lite"/>
    </source>
</evidence>
<dbReference type="Gene3D" id="2.30.30.30">
    <property type="match status" value="1"/>
</dbReference>
<protein>
    <recommendedName>
        <fullName evidence="5 6">Transcription termination/antitermination protein NusG</fullName>
    </recommendedName>
</protein>
<dbReference type="InterPro" id="IPR008991">
    <property type="entry name" value="Translation_prot_SH3-like_sf"/>
</dbReference>
<keyword evidence="12" id="KW-1185">Reference proteome</keyword>
<dbReference type="CDD" id="cd09891">
    <property type="entry name" value="NGN_Bact_1"/>
    <property type="match status" value="1"/>
</dbReference>
<dbReference type="PATRIC" id="fig|862908.3.peg.3170"/>
<evidence type="ECO:0000256" key="2">
    <source>
        <dbReference type="ARBA" id="ARBA00022814"/>
    </source>
</evidence>
<evidence type="ECO:0000256" key="3">
    <source>
        <dbReference type="ARBA" id="ARBA00023015"/>
    </source>
</evidence>
<evidence type="ECO:0000259" key="10">
    <source>
        <dbReference type="SMART" id="SM00739"/>
    </source>
</evidence>
<evidence type="ECO:0000256" key="6">
    <source>
        <dbReference type="NCBIfam" id="TIGR00922"/>
    </source>
</evidence>
<dbReference type="SMART" id="SM00739">
    <property type="entry name" value="KOW"/>
    <property type="match status" value="1"/>
</dbReference>
<evidence type="ECO:0000256" key="5">
    <source>
        <dbReference type="HAMAP-Rule" id="MF_00948"/>
    </source>
</evidence>
<dbReference type="Proteomes" id="UP000008963">
    <property type="component" value="Chromosome"/>
</dbReference>
<dbReference type="FunFam" id="2.30.30.30:FF:000002">
    <property type="entry name" value="Transcription termination/antitermination factor NusG"/>
    <property type="match status" value="1"/>
</dbReference>
<dbReference type="GO" id="GO:0031564">
    <property type="term" value="P:transcription antitermination"/>
    <property type="evidence" value="ECO:0007669"/>
    <property type="project" value="UniProtKB-UniRule"/>
</dbReference>
<dbReference type="HOGENOM" id="CLU_067287_1_0_7"/>
<dbReference type="PANTHER" id="PTHR30265">
    <property type="entry name" value="RHO-INTERACTING TRANSCRIPTION TERMINATION FACTOR NUSG"/>
    <property type="match status" value="1"/>
</dbReference>
<proteinExistence type="inferred from homology"/>
<evidence type="ECO:0000256" key="1">
    <source>
        <dbReference type="ARBA" id="ARBA00022472"/>
    </source>
</evidence>
<dbReference type="GO" id="GO:0032784">
    <property type="term" value="P:regulation of DNA-templated transcription elongation"/>
    <property type="evidence" value="ECO:0007669"/>
    <property type="project" value="InterPro"/>
</dbReference>
<dbReference type="EMBL" id="FQ312005">
    <property type="protein sequence ID" value="CBW28061.1"/>
    <property type="molecule type" value="Genomic_DNA"/>
</dbReference>
<keyword evidence="2 5" id="KW-0889">Transcription antitermination</keyword>
<dbReference type="InterPro" id="IPR006645">
    <property type="entry name" value="NGN-like_dom"/>
</dbReference>
<dbReference type="CDD" id="cd06091">
    <property type="entry name" value="KOW_NusG"/>
    <property type="match status" value="1"/>
</dbReference>
<keyword evidence="1 5" id="KW-0806">Transcription termination</keyword>
<dbReference type="RefSeq" id="WP_014245831.1">
    <property type="nucleotide sequence ID" value="NC_016620.1"/>
</dbReference>
<dbReference type="PROSITE" id="PS01014">
    <property type="entry name" value="NUSG"/>
    <property type="match status" value="1"/>
</dbReference>
<dbReference type="STRING" id="862908.BMS_3316"/>
<dbReference type="InterPro" id="IPR047050">
    <property type="entry name" value="NGN"/>
</dbReference>
<feature type="domain" description="NusG-like N-terminal" evidence="9">
    <location>
        <begin position="37"/>
        <end position="146"/>
    </location>
</feature>
<evidence type="ECO:0000256" key="7">
    <source>
        <dbReference type="RuleBase" id="RU000538"/>
    </source>
</evidence>
<comment type="similarity">
    <text evidence="5 7">Belongs to the NusG family.</text>
</comment>
<dbReference type="InterPro" id="IPR014722">
    <property type="entry name" value="Rib_uL2_dom2"/>
</dbReference>
<dbReference type="OrthoDB" id="5292322at2"/>
<dbReference type="Pfam" id="PF02357">
    <property type="entry name" value="NusG"/>
    <property type="match status" value="1"/>
</dbReference>
<gene>
    <name evidence="5 11" type="primary">nusG</name>
    <name evidence="11" type="ordered locus">BMS_3316</name>
</gene>
<evidence type="ECO:0000256" key="4">
    <source>
        <dbReference type="ARBA" id="ARBA00023163"/>
    </source>
</evidence>
<dbReference type="PRINTS" id="PR00338">
    <property type="entry name" value="NUSGTNSCPFCT"/>
</dbReference>
<dbReference type="SUPFAM" id="SSF82679">
    <property type="entry name" value="N-utilization substance G protein NusG, N-terminal domain"/>
    <property type="match status" value="1"/>
</dbReference>
<accession>E1X0N5</accession>
<dbReference type="InterPro" id="IPR015869">
    <property type="entry name" value="Transcrpt_antiterm_NusG_bac_CS"/>
</dbReference>
<dbReference type="Gene3D" id="3.30.70.940">
    <property type="entry name" value="NusG, N-terminal domain"/>
    <property type="match status" value="1"/>
</dbReference>
<evidence type="ECO:0000313" key="11">
    <source>
        <dbReference type="EMBL" id="CBW28061.1"/>
    </source>
</evidence>
<evidence type="ECO:0000313" key="12">
    <source>
        <dbReference type="Proteomes" id="UP000008963"/>
    </source>
</evidence>
<name>E1X0N5_HALMS</name>
<dbReference type="SUPFAM" id="SSF50104">
    <property type="entry name" value="Translation proteins SH3-like domain"/>
    <property type="match status" value="1"/>
</dbReference>
<dbReference type="PANTHER" id="PTHR30265:SF2">
    <property type="entry name" value="TRANSCRIPTION TERMINATION_ANTITERMINATION PROTEIN NUSG"/>
    <property type="match status" value="1"/>
</dbReference>
<dbReference type="InterPro" id="IPR001062">
    <property type="entry name" value="Transcrpt_antiterm_NusG"/>
</dbReference>
<dbReference type="Pfam" id="PF00467">
    <property type="entry name" value="KOW"/>
    <property type="match status" value="1"/>
</dbReference>
<feature type="region of interest" description="Disordered" evidence="8">
    <location>
        <begin position="1"/>
        <end position="30"/>
    </location>
</feature>
<keyword evidence="3 5" id="KW-0805">Transcription regulation</keyword>
<dbReference type="HAMAP" id="MF_00948">
    <property type="entry name" value="NusG"/>
    <property type="match status" value="1"/>
</dbReference>
<dbReference type="SMART" id="SM00738">
    <property type="entry name" value="NGN"/>
    <property type="match status" value="1"/>
</dbReference>
<dbReference type="GO" id="GO:0006353">
    <property type="term" value="P:DNA-templated transcription termination"/>
    <property type="evidence" value="ECO:0007669"/>
    <property type="project" value="UniProtKB-UniRule"/>
</dbReference>
<dbReference type="InterPro" id="IPR036735">
    <property type="entry name" value="NGN_dom_sf"/>
</dbReference>
<dbReference type="eggNOG" id="COG0250">
    <property type="taxonomic scope" value="Bacteria"/>
</dbReference>
<feature type="compositionally biased region" description="Low complexity" evidence="8">
    <location>
        <begin position="13"/>
        <end position="25"/>
    </location>
</feature>
<feature type="domain" description="KOW" evidence="10">
    <location>
        <begin position="158"/>
        <end position="185"/>
    </location>
</feature>
<dbReference type="GO" id="GO:0006354">
    <property type="term" value="P:DNA-templated transcription elongation"/>
    <property type="evidence" value="ECO:0007669"/>
    <property type="project" value="UniProtKB-UniRule"/>
</dbReference>
<dbReference type="GO" id="GO:0005829">
    <property type="term" value="C:cytosol"/>
    <property type="evidence" value="ECO:0007669"/>
    <property type="project" value="TreeGrafter"/>
</dbReference>
<reference evidence="12" key="1">
    <citation type="journal article" date="2013" name="ISME J.">
        <title>A small predatory core genome in the divergent marine Bacteriovorax marinus SJ and the terrestrial Bdellovibrio bacteriovorus.</title>
        <authorList>
            <person name="Crossman L.C."/>
            <person name="Chen H."/>
            <person name="Cerdeno-Tarraga A.M."/>
            <person name="Brooks K."/>
            <person name="Quail M.A."/>
            <person name="Pineiro S.A."/>
            <person name="Hobley L."/>
            <person name="Sockett R.E."/>
            <person name="Bentley S.D."/>
            <person name="Parkhill J."/>
            <person name="Williams H.N."/>
            <person name="Stine O.C."/>
        </authorList>
    </citation>
    <scope>NUCLEOTIDE SEQUENCE [LARGE SCALE GENOMIC DNA]</scope>
    <source>
        <strain evidence="12">ATCC BAA-682 / DSM 15412 / SJ</strain>
    </source>
</reference>
<dbReference type="InterPro" id="IPR043425">
    <property type="entry name" value="NusG-like"/>
</dbReference>
<evidence type="ECO:0000259" key="9">
    <source>
        <dbReference type="SMART" id="SM00738"/>
    </source>
</evidence>
<dbReference type="NCBIfam" id="TIGR00922">
    <property type="entry name" value="nusG"/>
    <property type="match status" value="1"/>
</dbReference>
<dbReference type="InterPro" id="IPR005824">
    <property type="entry name" value="KOW"/>
</dbReference>
<dbReference type="AlphaFoldDB" id="E1X0N5"/>
<dbReference type="KEGG" id="bmx:BMS_3316"/>
<comment type="function">
    <text evidence="5 7">Participates in transcription elongation, termination and antitermination.</text>
</comment>
<keyword evidence="4 5" id="KW-0804">Transcription</keyword>